<sequence length="131" mass="15647">MPENHRLYIEHHQQLLDNLMMQLPNALDSVCTEEQKEQQLEQLQHVKQALVDHLEESRYLGQQWLFAFIGNHPQLAPMVPRDLLWFFGGECLHFMSDDEISKYQRLEDILAEAEHNGRDMSWIEARRFVFN</sequence>
<evidence type="ECO:0000313" key="2">
    <source>
        <dbReference type="Proteomes" id="UP001500604"/>
    </source>
</evidence>
<name>A0ABP8UWN8_9GAMM</name>
<comment type="caution">
    <text evidence="1">The sequence shown here is derived from an EMBL/GenBank/DDBJ whole genome shotgun (WGS) entry which is preliminary data.</text>
</comment>
<reference evidence="2" key="1">
    <citation type="journal article" date="2019" name="Int. J. Syst. Evol. Microbiol.">
        <title>The Global Catalogue of Microorganisms (GCM) 10K type strain sequencing project: providing services to taxonomists for standard genome sequencing and annotation.</title>
        <authorList>
            <consortium name="The Broad Institute Genomics Platform"/>
            <consortium name="The Broad Institute Genome Sequencing Center for Infectious Disease"/>
            <person name="Wu L."/>
            <person name="Ma J."/>
        </authorList>
    </citation>
    <scope>NUCLEOTIDE SEQUENCE [LARGE SCALE GENOMIC DNA]</scope>
    <source>
        <strain evidence="2">JCM 17805</strain>
    </source>
</reference>
<protein>
    <submittedName>
        <fullName evidence="1">PA2817 family protein</fullName>
    </submittedName>
</protein>
<organism evidence="1 2">
    <name type="scientific">Kistimonas scapharcae</name>
    <dbReference type="NCBI Taxonomy" id="1036133"/>
    <lineage>
        <taxon>Bacteria</taxon>
        <taxon>Pseudomonadati</taxon>
        <taxon>Pseudomonadota</taxon>
        <taxon>Gammaproteobacteria</taxon>
        <taxon>Oceanospirillales</taxon>
        <taxon>Endozoicomonadaceae</taxon>
        <taxon>Kistimonas</taxon>
    </lineage>
</organism>
<dbReference type="NCBIfam" id="NF041512">
    <property type="entry name" value="PA2817_fam"/>
    <property type="match status" value="1"/>
</dbReference>
<keyword evidence="2" id="KW-1185">Reference proteome</keyword>
<dbReference type="InterPro" id="IPR048156">
    <property type="entry name" value="PA2817-like"/>
</dbReference>
<accession>A0ABP8UWN8</accession>
<gene>
    <name evidence="1" type="ORF">GCM10023116_02690</name>
</gene>
<evidence type="ECO:0000313" key="1">
    <source>
        <dbReference type="EMBL" id="GAA4648007.1"/>
    </source>
</evidence>
<proteinExistence type="predicted"/>
<dbReference type="RefSeq" id="WP_345193087.1">
    <property type="nucleotide sequence ID" value="NZ_BAABFL010000016.1"/>
</dbReference>
<dbReference type="Proteomes" id="UP001500604">
    <property type="component" value="Unassembled WGS sequence"/>
</dbReference>
<dbReference type="EMBL" id="BAABFL010000016">
    <property type="protein sequence ID" value="GAA4648007.1"/>
    <property type="molecule type" value="Genomic_DNA"/>
</dbReference>